<evidence type="ECO:0000256" key="6">
    <source>
        <dbReference type="SAM" id="MobiDB-lite"/>
    </source>
</evidence>
<dbReference type="SUPFAM" id="SSF52047">
    <property type="entry name" value="RNI-like"/>
    <property type="match status" value="1"/>
</dbReference>
<dbReference type="InterPro" id="IPR032675">
    <property type="entry name" value="LRR_dom_sf"/>
</dbReference>
<evidence type="ECO:0000256" key="5">
    <source>
        <dbReference type="ARBA" id="ARBA00022786"/>
    </source>
</evidence>
<keyword evidence="5" id="KW-0833">Ubl conjugation pathway</keyword>
<evidence type="ECO:0000256" key="1">
    <source>
        <dbReference type="ARBA" id="ARBA00014201"/>
    </source>
</evidence>
<name>A0A8C8X0G6_PANLE</name>
<dbReference type="GO" id="GO:0042802">
    <property type="term" value="F:identical protein binding"/>
    <property type="evidence" value="ECO:0007669"/>
    <property type="project" value="Ensembl"/>
</dbReference>
<feature type="region of interest" description="Disordered" evidence="6">
    <location>
        <begin position="265"/>
        <end position="410"/>
    </location>
</feature>
<proteinExistence type="predicted"/>
<dbReference type="Ensembl" id="ENSPLOT00000011526.1">
    <property type="protein sequence ID" value="ENSPLOP00000010416.1"/>
    <property type="gene ID" value="ENSPLOG00000007626.1"/>
</dbReference>
<reference evidence="7" key="1">
    <citation type="journal article" date="2019" name="bioRxiv">
        <title>Long live the king: chromosome-level assembly of the lion (Panthera leo) using linked-read, Hi-C, and long read data.</title>
        <authorList>
            <person name="Armstrong E.E."/>
            <person name="Taylor R.W."/>
            <person name="Miller D.E."/>
            <person name="Kaelin C."/>
            <person name="Barsh G."/>
            <person name="Hadly E.A."/>
            <person name="Petrov D."/>
        </authorList>
    </citation>
    <scope>NUCLEOTIDE SEQUENCE [LARGE SCALE GENOMIC DNA]</scope>
</reference>
<dbReference type="InterPro" id="IPR026137">
    <property type="entry name" value="Leu_rpt_41"/>
</dbReference>
<dbReference type="OMA" id="DYIFMIG"/>
<feature type="compositionally biased region" description="Basic residues" evidence="6">
    <location>
        <begin position="390"/>
        <end position="404"/>
    </location>
</feature>
<protein>
    <recommendedName>
        <fullName evidence="1">Leucine-rich repeat-containing protein 41</fullName>
    </recommendedName>
</protein>
<evidence type="ECO:0000256" key="3">
    <source>
        <dbReference type="ARBA" id="ARBA00022614"/>
    </source>
</evidence>
<dbReference type="PANTHER" id="PTHR15354">
    <property type="entry name" value="MUF1"/>
    <property type="match status" value="1"/>
</dbReference>
<dbReference type="GO" id="GO:0005634">
    <property type="term" value="C:nucleus"/>
    <property type="evidence" value="ECO:0007669"/>
    <property type="project" value="Ensembl"/>
</dbReference>
<evidence type="ECO:0000256" key="4">
    <source>
        <dbReference type="ARBA" id="ARBA00022737"/>
    </source>
</evidence>
<evidence type="ECO:0000313" key="7">
    <source>
        <dbReference type="Ensembl" id="ENSPLOP00000010416.1"/>
    </source>
</evidence>
<accession>A0A8C8X0G6</accession>
<keyword evidence="8" id="KW-1185">Reference proteome</keyword>
<keyword evidence="2" id="KW-0597">Phosphoprotein</keyword>
<sequence length="977" mass="106023">MAAPEAWRARSCWFCEVAAATTMEATSREAAPAKSSASGPSAPPALFELCGRAVSAHMGVLESGVWALPGPILQSILPLLNIYYLERIEETALKKGLSTQAIWRRLWDELMKTRPSSLESVTCWRAKFMEAFFSHVLRGTIDVSSDRRLCDQRFSPLLHSSRHVRQLTICNMLQGATELVAEPNRRVLETLASSLHTLKFRHLLFSDVAAQQSLRQLLHQLIHHGAVSQVSLYSWPVPESALFILILTMSAGFWQPGPGGPPCRLCGEASRGRAPSRDEGSLLLGSRRPRRDAAERCAAALMASRRKNEAKQTARAAPATRVTRRSTQESLIAGGTDPKRDLHPPATSYEAPGTKRPPSAPATTSSSASASSSTSSSKRAPASSAPQPKPLKRFKRAAGKKGARTRQGSGAESEDLYDFVFIVAGEKEDGEEMEIGEVACGALDGSDPSCLGLPALEASQRFRSISTLELFTVPLSTEAALTLCHLLSSWVSLESLTLSYNGLGSNIFRLLDSLRALSGQAGCRLRALHLSDLFSPLPILELTRAIVRALPLLRVLSIRVDHPSQRDNPAVPGNAGPPSHIIGDEEIPENCLEQLEMGFPRGAQPAPLLCSVLKASGSLQQLSLDSATFASPQDFGLVLQTLKEYNLALKRLSFHDMNLADCQSEVLFLLQNLTLQEITFSFCRLFEKRPAQFLPEMVAAMKGNSTLKGLRLPGNRLGGGRALGRDRGEGASPLTSKFSGGRHRPLHWEHGGWNIVVCWDFWRLGFSPPETGWDTLVPCSWVIRHFSPSPQGMLACWPWQMFSQRIHPPLCVSWTSVPTASSQMVFWSSPSGWSAGAVEPLVTCASSRTGWTRMQSQPGKPFGGSGPLVTWLATRGTHPRPSQIMSAPCDGAHASQAHAQHHQLAGAETWAAQNSQTPILSFSFCNLFSSFSFFPCTEVLEVLLGSAKALSQLGLEPLGPLPTTLGTLGQVTVLISQ</sequence>
<feature type="compositionally biased region" description="Low complexity" evidence="6">
    <location>
        <begin position="354"/>
        <end position="386"/>
    </location>
</feature>
<dbReference type="PANTHER" id="PTHR15354:SF1">
    <property type="entry name" value="LEUCINE-RICH REPEAT-CONTAINING PROTEIN 41"/>
    <property type="match status" value="1"/>
</dbReference>
<reference evidence="7" key="3">
    <citation type="submission" date="2025-09" db="UniProtKB">
        <authorList>
            <consortium name="Ensembl"/>
        </authorList>
    </citation>
    <scope>IDENTIFICATION</scope>
</reference>
<reference evidence="7" key="2">
    <citation type="submission" date="2025-08" db="UniProtKB">
        <authorList>
            <consortium name="Ensembl"/>
        </authorList>
    </citation>
    <scope>IDENTIFICATION</scope>
</reference>
<keyword evidence="3" id="KW-0433">Leucine-rich repeat</keyword>
<gene>
    <name evidence="7" type="primary">LRRC41</name>
</gene>
<organism evidence="7 8">
    <name type="scientific">Panthera leo</name>
    <name type="common">Lion</name>
    <dbReference type="NCBI Taxonomy" id="9689"/>
    <lineage>
        <taxon>Eukaryota</taxon>
        <taxon>Metazoa</taxon>
        <taxon>Chordata</taxon>
        <taxon>Craniata</taxon>
        <taxon>Vertebrata</taxon>
        <taxon>Euteleostomi</taxon>
        <taxon>Mammalia</taxon>
        <taxon>Eutheria</taxon>
        <taxon>Laurasiatheria</taxon>
        <taxon>Carnivora</taxon>
        <taxon>Feliformia</taxon>
        <taxon>Felidae</taxon>
        <taxon>Pantherinae</taxon>
        <taxon>Panthera</taxon>
    </lineage>
</organism>
<evidence type="ECO:0000313" key="8">
    <source>
        <dbReference type="Proteomes" id="UP000694399"/>
    </source>
</evidence>
<dbReference type="Gene3D" id="3.80.10.10">
    <property type="entry name" value="Ribonuclease Inhibitor"/>
    <property type="match status" value="2"/>
</dbReference>
<dbReference type="FunFam" id="3.80.10.10:FF:000088">
    <property type="entry name" value="Putative leucine-rich repeat-containing protein 41"/>
    <property type="match status" value="1"/>
</dbReference>
<evidence type="ECO:0000256" key="2">
    <source>
        <dbReference type="ARBA" id="ARBA00022553"/>
    </source>
</evidence>
<keyword evidence="4" id="KW-0677">Repeat</keyword>
<dbReference type="GO" id="GO:0005737">
    <property type="term" value="C:cytoplasm"/>
    <property type="evidence" value="ECO:0007669"/>
    <property type="project" value="Ensembl"/>
</dbReference>
<dbReference type="AlphaFoldDB" id="A0A8C8X0G6"/>
<dbReference type="Proteomes" id="UP000694399">
    <property type="component" value="Chromosome C2"/>
</dbReference>
<dbReference type="GeneTree" id="ENSGT00390000015908"/>